<accession>A0A1H2BMN1</accession>
<dbReference type="Proteomes" id="UP000198688">
    <property type="component" value="Chromosome I"/>
</dbReference>
<sequence length="216" mass="22524">MLSVLFGLIAVAEAVLLGLVITLRRRWPDRSLILLIPVLLALIGDNAVIAAGSTIGTGDTLLALSYPRYIAHGLFVPLLIMVGAGLCRAHGIRLPLAASGILTAALIAVGIRQDIINLNLQPTPYADTLRYTNTATHGAPIPAVVTIVVLIALGAVLLARTRSPWLLAGSSAMFAAAALSVFAFWLGNVGELLLLLGLYLTATRRPAPMIAPVTAA</sequence>
<dbReference type="RefSeq" id="WP_092546626.1">
    <property type="nucleotide sequence ID" value="NZ_BOMJ01000038.1"/>
</dbReference>
<name>A0A1H2BMN1_9ACTN</name>
<evidence type="ECO:0000313" key="2">
    <source>
        <dbReference type="EMBL" id="SDT59473.1"/>
    </source>
</evidence>
<feature type="transmembrane region" description="Helical" evidence="1">
    <location>
        <begin position="69"/>
        <end position="87"/>
    </location>
</feature>
<organism evidence="2 3">
    <name type="scientific">Actinoplanes derwentensis</name>
    <dbReference type="NCBI Taxonomy" id="113562"/>
    <lineage>
        <taxon>Bacteria</taxon>
        <taxon>Bacillati</taxon>
        <taxon>Actinomycetota</taxon>
        <taxon>Actinomycetes</taxon>
        <taxon>Micromonosporales</taxon>
        <taxon>Micromonosporaceae</taxon>
        <taxon>Actinoplanes</taxon>
    </lineage>
</organism>
<feature type="transmembrane region" description="Helical" evidence="1">
    <location>
        <begin position="165"/>
        <end position="186"/>
    </location>
</feature>
<proteinExistence type="predicted"/>
<reference evidence="2 3" key="1">
    <citation type="submission" date="2016-10" db="EMBL/GenBank/DDBJ databases">
        <authorList>
            <person name="de Groot N.N."/>
        </authorList>
    </citation>
    <scope>NUCLEOTIDE SEQUENCE [LARGE SCALE GENOMIC DNA]</scope>
    <source>
        <strain evidence="2 3">DSM 43941</strain>
    </source>
</reference>
<evidence type="ECO:0000256" key="1">
    <source>
        <dbReference type="SAM" id="Phobius"/>
    </source>
</evidence>
<dbReference type="STRING" id="113562.SAMN04489716_4740"/>
<evidence type="ECO:0000313" key="3">
    <source>
        <dbReference type="Proteomes" id="UP000198688"/>
    </source>
</evidence>
<dbReference type="OrthoDB" id="4331374at2"/>
<keyword evidence="3" id="KW-1185">Reference proteome</keyword>
<gene>
    <name evidence="2" type="ORF">SAMN04489716_4740</name>
</gene>
<keyword evidence="1" id="KW-0812">Transmembrane</keyword>
<keyword evidence="1" id="KW-1133">Transmembrane helix</keyword>
<feature type="transmembrane region" description="Helical" evidence="1">
    <location>
        <begin position="94"/>
        <end position="111"/>
    </location>
</feature>
<feature type="transmembrane region" description="Helical" evidence="1">
    <location>
        <begin position="139"/>
        <end position="158"/>
    </location>
</feature>
<feature type="transmembrane region" description="Helical" evidence="1">
    <location>
        <begin position="6"/>
        <end position="23"/>
    </location>
</feature>
<keyword evidence="1" id="KW-0472">Membrane</keyword>
<feature type="transmembrane region" description="Helical" evidence="1">
    <location>
        <begin position="32"/>
        <end position="57"/>
    </location>
</feature>
<protein>
    <submittedName>
        <fullName evidence="2">Uncharacterized protein</fullName>
    </submittedName>
</protein>
<dbReference type="EMBL" id="LT629758">
    <property type="protein sequence ID" value="SDT59473.1"/>
    <property type="molecule type" value="Genomic_DNA"/>
</dbReference>
<dbReference type="AlphaFoldDB" id="A0A1H2BMN1"/>